<dbReference type="EMBL" id="OIVN01000258">
    <property type="protein sequence ID" value="SPC77189.1"/>
    <property type="molecule type" value="Genomic_DNA"/>
</dbReference>
<reference evidence="1" key="1">
    <citation type="submission" date="2018-02" db="EMBL/GenBank/DDBJ databases">
        <authorList>
            <person name="Cohen D.B."/>
            <person name="Kent A.D."/>
        </authorList>
    </citation>
    <scope>NUCLEOTIDE SEQUENCE</scope>
</reference>
<name>A0A2N9ERF0_FAGSY</name>
<organism evidence="1">
    <name type="scientific">Fagus sylvatica</name>
    <name type="common">Beechnut</name>
    <dbReference type="NCBI Taxonomy" id="28930"/>
    <lineage>
        <taxon>Eukaryota</taxon>
        <taxon>Viridiplantae</taxon>
        <taxon>Streptophyta</taxon>
        <taxon>Embryophyta</taxon>
        <taxon>Tracheophyta</taxon>
        <taxon>Spermatophyta</taxon>
        <taxon>Magnoliopsida</taxon>
        <taxon>eudicotyledons</taxon>
        <taxon>Gunneridae</taxon>
        <taxon>Pentapetalae</taxon>
        <taxon>rosids</taxon>
        <taxon>fabids</taxon>
        <taxon>Fagales</taxon>
        <taxon>Fagaceae</taxon>
        <taxon>Fagus</taxon>
    </lineage>
</organism>
<protein>
    <submittedName>
        <fullName evidence="1">Uncharacterized protein</fullName>
    </submittedName>
</protein>
<dbReference type="AlphaFoldDB" id="A0A2N9ERF0"/>
<accession>A0A2N9ERF0</accession>
<proteinExistence type="predicted"/>
<gene>
    <name evidence="1" type="ORF">FSB_LOCUS5071</name>
</gene>
<evidence type="ECO:0000313" key="1">
    <source>
        <dbReference type="EMBL" id="SPC77189.1"/>
    </source>
</evidence>
<sequence length="153" mass="17055">MVEASSFTVHPQQFSMIYAQTLLPISMPSSYLLTIVSSFFLPNLKEDSLVMGLWTWSLKKKEIFVGEDGEEGKKKEKEVIGWLKVGTLENNYKINNERMVAKKNGNGLAPVLQCTGAAAMRTRGQNWTRVTLATAPVHWSTGGKPDPRKTIPN</sequence>